<dbReference type="InterPro" id="IPR010970">
    <property type="entry name" value="Cys_dSase_SufS"/>
</dbReference>
<dbReference type="CDD" id="cd06453">
    <property type="entry name" value="SufS_like"/>
    <property type="match status" value="1"/>
</dbReference>
<reference evidence="10" key="1">
    <citation type="submission" date="2023-01" db="EMBL/GenBank/DDBJ databases">
        <title>Metagenome sequencing of chrysophaentin producing Chrysophaeum taylorii.</title>
        <authorList>
            <person name="Davison J."/>
            <person name="Bewley C."/>
        </authorList>
    </citation>
    <scope>NUCLEOTIDE SEQUENCE</scope>
    <source>
        <strain evidence="10">NIES-1699</strain>
    </source>
</reference>
<dbReference type="InterPro" id="IPR015421">
    <property type="entry name" value="PyrdxlP-dep_Trfase_major"/>
</dbReference>
<evidence type="ECO:0000313" key="10">
    <source>
        <dbReference type="EMBL" id="KAJ8612210.1"/>
    </source>
</evidence>
<feature type="chain" id="PRO_5042274392" description="cysteine desulfurase" evidence="8">
    <location>
        <begin position="19"/>
        <end position="454"/>
    </location>
</feature>
<dbReference type="Gene3D" id="3.40.640.10">
    <property type="entry name" value="Type I PLP-dependent aspartate aminotransferase-like (Major domain)"/>
    <property type="match status" value="1"/>
</dbReference>
<dbReference type="GO" id="GO:0030170">
    <property type="term" value="F:pyridoxal phosphate binding"/>
    <property type="evidence" value="ECO:0007669"/>
    <property type="project" value="InterPro"/>
</dbReference>
<dbReference type="Pfam" id="PF00266">
    <property type="entry name" value="Aminotran_5"/>
    <property type="match status" value="1"/>
</dbReference>
<dbReference type="PANTHER" id="PTHR43586:SF8">
    <property type="entry name" value="CYSTEINE DESULFURASE 1, CHLOROPLASTIC"/>
    <property type="match status" value="1"/>
</dbReference>
<evidence type="ECO:0000259" key="9">
    <source>
        <dbReference type="Pfam" id="PF00266"/>
    </source>
</evidence>
<dbReference type="InterPro" id="IPR015424">
    <property type="entry name" value="PyrdxlP-dep_Trfase"/>
</dbReference>
<dbReference type="InterPro" id="IPR020578">
    <property type="entry name" value="Aminotrans_V_PyrdxlP_BS"/>
</dbReference>
<keyword evidence="8" id="KW-0732">Signal</keyword>
<dbReference type="GO" id="GO:0031071">
    <property type="term" value="F:cysteine desulfurase activity"/>
    <property type="evidence" value="ECO:0007669"/>
    <property type="project" value="UniProtKB-EC"/>
</dbReference>
<comment type="caution">
    <text evidence="10">The sequence shown here is derived from an EMBL/GenBank/DDBJ whole genome shotgun (WGS) entry which is preliminary data.</text>
</comment>
<comment type="catalytic activity">
    <reaction evidence="6">
        <text>(sulfur carrier)-H + L-cysteine = (sulfur carrier)-SH + L-alanine</text>
        <dbReference type="Rhea" id="RHEA:43892"/>
        <dbReference type="Rhea" id="RHEA-COMP:14737"/>
        <dbReference type="Rhea" id="RHEA-COMP:14739"/>
        <dbReference type="ChEBI" id="CHEBI:29917"/>
        <dbReference type="ChEBI" id="CHEBI:35235"/>
        <dbReference type="ChEBI" id="CHEBI:57972"/>
        <dbReference type="ChEBI" id="CHEBI:64428"/>
        <dbReference type="EC" id="2.8.1.7"/>
    </reaction>
</comment>
<keyword evidence="11" id="KW-1185">Reference proteome</keyword>
<keyword evidence="4" id="KW-0808">Transferase</keyword>
<dbReference type="Gene3D" id="3.90.1150.10">
    <property type="entry name" value="Aspartate Aminotransferase, domain 1"/>
    <property type="match status" value="1"/>
</dbReference>
<evidence type="ECO:0000256" key="6">
    <source>
        <dbReference type="ARBA" id="ARBA00050776"/>
    </source>
</evidence>
<organism evidence="10 11">
    <name type="scientific">Chrysophaeum taylorii</name>
    <dbReference type="NCBI Taxonomy" id="2483200"/>
    <lineage>
        <taxon>Eukaryota</taxon>
        <taxon>Sar</taxon>
        <taxon>Stramenopiles</taxon>
        <taxon>Ochrophyta</taxon>
        <taxon>Pelagophyceae</taxon>
        <taxon>Pelagomonadales</taxon>
        <taxon>Pelagomonadaceae</taxon>
        <taxon>Chrysophaeum</taxon>
    </lineage>
</organism>
<dbReference type="SUPFAM" id="SSF53383">
    <property type="entry name" value="PLP-dependent transferases"/>
    <property type="match status" value="1"/>
</dbReference>
<dbReference type="AlphaFoldDB" id="A0AAD7UNE2"/>
<comment type="cofactor">
    <cofactor evidence="1 7">
        <name>pyridoxal 5'-phosphate</name>
        <dbReference type="ChEBI" id="CHEBI:597326"/>
    </cofactor>
</comment>
<evidence type="ECO:0000256" key="3">
    <source>
        <dbReference type="ARBA" id="ARBA00012239"/>
    </source>
</evidence>
<sequence>MRLLQLFWGFLLVAGVCSALVSTPSSSSSLGAEVRAEFPVLAQEIAPGKPLIYLDSGATSQKPQCVLDALHEYYVRDNANVHRGAHTLATRATEAFEEARGKVARFVGGEAREIVWTRGATEAVNLVAHGWGDAHLEEGDEIVLTVAEHHANLVPWQLLASRKRLRLKYARLDAAQGAIDADHLASLVTRRTRVVAMVHVSNVLGSEAPVAEAVRVARERGAPDCVVLLDACQSVPHKGVDVRDLGVDFLVASGHKMCGPTGIGFLWGKYDRLEAMQPWQGGGEMIDRVTLDGTTYAAPPARFEAGTPAIAQAVALGTACDFLSGVGMDRIAAYERRLARRLDAGLRAVPGVRVYGPSADDRDVALVAFNARNVHASDLAFFLDQEGVATRAGHHCCQPLHHALDADAGTVRASLALYNTPDEIDAFLAHLRGVLDFFADLPTPADPKPAFHAA</sequence>
<keyword evidence="5" id="KW-0663">Pyridoxal phosphate</keyword>
<evidence type="ECO:0000256" key="7">
    <source>
        <dbReference type="RuleBase" id="RU004504"/>
    </source>
</evidence>
<dbReference type="InterPro" id="IPR015422">
    <property type="entry name" value="PyrdxlP-dep_Trfase_small"/>
</dbReference>
<accession>A0AAD7UNE2</accession>
<evidence type="ECO:0000313" key="11">
    <source>
        <dbReference type="Proteomes" id="UP001230188"/>
    </source>
</evidence>
<feature type="domain" description="Aminotransferase class V" evidence="9">
    <location>
        <begin position="52"/>
        <end position="427"/>
    </location>
</feature>
<evidence type="ECO:0000256" key="4">
    <source>
        <dbReference type="ARBA" id="ARBA00022679"/>
    </source>
</evidence>
<proteinExistence type="inferred from homology"/>
<dbReference type="InterPro" id="IPR000192">
    <property type="entry name" value="Aminotrans_V_dom"/>
</dbReference>
<evidence type="ECO:0000256" key="8">
    <source>
        <dbReference type="SAM" id="SignalP"/>
    </source>
</evidence>
<evidence type="ECO:0000256" key="5">
    <source>
        <dbReference type="ARBA" id="ARBA00022898"/>
    </source>
</evidence>
<dbReference type="EC" id="2.8.1.7" evidence="3"/>
<dbReference type="EMBL" id="JAQMWT010000055">
    <property type="protein sequence ID" value="KAJ8612210.1"/>
    <property type="molecule type" value="Genomic_DNA"/>
</dbReference>
<dbReference type="Proteomes" id="UP001230188">
    <property type="component" value="Unassembled WGS sequence"/>
</dbReference>
<dbReference type="PROSITE" id="PS00595">
    <property type="entry name" value="AA_TRANSFER_CLASS_5"/>
    <property type="match status" value="1"/>
</dbReference>
<dbReference type="PANTHER" id="PTHR43586">
    <property type="entry name" value="CYSTEINE DESULFURASE"/>
    <property type="match status" value="1"/>
</dbReference>
<name>A0AAD7UNE2_9STRA</name>
<feature type="signal peptide" evidence="8">
    <location>
        <begin position="1"/>
        <end position="18"/>
    </location>
</feature>
<evidence type="ECO:0000256" key="2">
    <source>
        <dbReference type="ARBA" id="ARBA00010447"/>
    </source>
</evidence>
<gene>
    <name evidence="10" type="ORF">CTAYLR_002896</name>
</gene>
<protein>
    <recommendedName>
        <fullName evidence="3">cysteine desulfurase</fullName>
        <ecNumber evidence="3">2.8.1.7</ecNumber>
    </recommendedName>
</protein>
<evidence type="ECO:0000256" key="1">
    <source>
        <dbReference type="ARBA" id="ARBA00001933"/>
    </source>
</evidence>
<comment type="similarity">
    <text evidence="2">Belongs to the class-V pyridoxal-phosphate-dependent aminotransferase family. Csd subfamily.</text>
</comment>
<dbReference type="NCBIfam" id="TIGR01979">
    <property type="entry name" value="sufS"/>
    <property type="match status" value="1"/>
</dbReference>
<dbReference type="GO" id="GO:0006534">
    <property type="term" value="P:cysteine metabolic process"/>
    <property type="evidence" value="ECO:0007669"/>
    <property type="project" value="InterPro"/>
</dbReference>